<accession>A0ABU0WC19</accession>
<proteinExistence type="predicted"/>
<feature type="region of interest" description="Disordered" evidence="1">
    <location>
        <begin position="164"/>
        <end position="187"/>
    </location>
</feature>
<reference evidence="2 3" key="1">
    <citation type="submission" date="2023-06" db="EMBL/GenBank/DDBJ databases">
        <title>Azospirillum isscasensis sp.nov, a bacterium isolated from rhizosphere soil of rice.</title>
        <authorList>
            <person name="Wang H."/>
        </authorList>
    </citation>
    <scope>NUCLEOTIDE SEQUENCE [LARGE SCALE GENOMIC DNA]</scope>
    <source>
        <strain evidence="2 3">C340-1</strain>
    </source>
</reference>
<evidence type="ECO:0000313" key="3">
    <source>
        <dbReference type="Proteomes" id="UP001227317"/>
    </source>
</evidence>
<organism evidence="2 3">
    <name type="scientific">Azospirillum isscasi</name>
    <dbReference type="NCBI Taxonomy" id="3053926"/>
    <lineage>
        <taxon>Bacteria</taxon>
        <taxon>Pseudomonadati</taxon>
        <taxon>Pseudomonadota</taxon>
        <taxon>Alphaproteobacteria</taxon>
        <taxon>Rhodospirillales</taxon>
        <taxon>Azospirillaceae</taxon>
        <taxon>Azospirillum</taxon>
    </lineage>
</organism>
<evidence type="ECO:0000256" key="1">
    <source>
        <dbReference type="SAM" id="MobiDB-lite"/>
    </source>
</evidence>
<gene>
    <name evidence="2" type="ORF">QSG27_03385</name>
</gene>
<comment type="caution">
    <text evidence="2">The sequence shown here is derived from an EMBL/GenBank/DDBJ whole genome shotgun (WGS) entry which is preliminary data.</text>
</comment>
<protein>
    <recommendedName>
        <fullName evidence="4">Transposase</fullName>
    </recommendedName>
</protein>
<sequence>MALVETADGGQHDVLPLAELQLAAREDDEAVAEALGRGHRAQLVEVHPLENAGGSGDALFGEQVPVEGRMHHEPVVSARTLQCAPVEQGVFEGDDPDVAVAAEPLGEGTRYEAVAERMQDRAAVDAKRRSLERSAMAATCRWPSSRTFSLSRFSGRREDIIGFSRRSGGRPSATRWSAVWTPTNPQP</sequence>
<evidence type="ECO:0000313" key="2">
    <source>
        <dbReference type="EMBL" id="MDQ2101733.1"/>
    </source>
</evidence>
<evidence type="ECO:0008006" key="4">
    <source>
        <dbReference type="Google" id="ProtNLM"/>
    </source>
</evidence>
<name>A0ABU0WC19_9PROT</name>
<dbReference type="RefSeq" id="WP_306703739.1">
    <property type="nucleotide sequence ID" value="NZ_JAUJFI010000008.1"/>
</dbReference>
<keyword evidence="3" id="KW-1185">Reference proteome</keyword>
<dbReference type="EMBL" id="JAUJFI010000008">
    <property type="protein sequence ID" value="MDQ2101733.1"/>
    <property type="molecule type" value="Genomic_DNA"/>
</dbReference>
<dbReference type="Proteomes" id="UP001227317">
    <property type="component" value="Unassembled WGS sequence"/>
</dbReference>